<dbReference type="Gene3D" id="1.25.40.10">
    <property type="entry name" value="Tetratricopeptide repeat domain"/>
    <property type="match status" value="1"/>
</dbReference>
<name>A0A6G8S7A1_9GAMM</name>
<reference evidence="1 2" key="1">
    <citation type="submission" date="2020-03" db="EMBL/GenBank/DDBJ databases">
        <authorList>
            <person name="Zhu W."/>
        </authorList>
    </citation>
    <scope>NUCLEOTIDE SEQUENCE [LARGE SCALE GENOMIC DNA]</scope>
    <source>
        <strain evidence="1 2">185</strain>
    </source>
</reference>
<keyword evidence="2" id="KW-1185">Reference proteome</keyword>
<evidence type="ECO:0000313" key="1">
    <source>
        <dbReference type="EMBL" id="QIO09992.1"/>
    </source>
</evidence>
<dbReference type="KEGG" id="alj:G8D99_13875"/>
<gene>
    <name evidence="1" type="ORF">G8D99_13875</name>
</gene>
<dbReference type="EMBL" id="CP049916">
    <property type="protein sequence ID" value="QIO09992.1"/>
    <property type="molecule type" value="Genomic_DNA"/>
</dbReference>
<dbReference type="InterPro" id="IPR011990">
    <property type="entry name" value="TPR-like_helical_dom_sf"/>
</dbReference>
<dbReference type="AlphaFoldDB" id="A0A6G8S7A1"/>
<organism evidence="1 2">
    <name type="scientific">Acinetobacter lanii</name>
    <dbReference type="NCBI Taxonomy" id="2715163"/>
    <lineage>
        <taxon>Bacteria</taxon>
        <taxon>Pseudomonadati</taxon>
        <taxon>Pseudomonadota</taxon>
        <taxon>Gammaproteobacteria</taxon>
        <taxon>Moraxellales</taxon>
        <taxon>Moraxellaceae</taxon>
        <taxon>Acinetobacter</taxon>
    </lineage>
</organism>
<dbReference type="SUPFAM" id="SSF48452">
    <property type="entry name" value="TPR-like"/>
    <property type="match status" value="1"/>
</dbReference>
<evidence type="ECO:0000313" key="2">
    <source>
        <dbReference type="Proteomes" id="UP000501939"/>
    </source>
</evidence>
<proteinExistence type="predicted"/>
<dbReference type="RefSeq" id="WP_166326889.1">
    <property type="nucleotide sequence ID" value="NZ_CP049916.1"/>
</dbReference>
<sequence length="282" mass="32810">MLTLLLGSTLPVPVFACINSYTMELSPDHFDSAQQRIDYYQNELKAFQAKHVKHYSVQVRNDYAVLLILTGQYQQAIEVLESLERSNPNLPKTAVNLGTAYELKGDLTQARKWIHIGMQRDPNIHEGSEWIHLNILNAKHNRANVHWLNQHPLLDLTFGQGYFPKPNHIDQDQITQQQLQSIFDQTQLQLIERKKFVFGQDPILARVYYDLANIEQSLRLDNWLNRMSYNIEANELIDFSSALGLQKDATIEKRIRMLSSTSLARMWMQIQDYLTGWLVKDK</sequence>
<protein>
    <submittedName>
        <fullName evidence="1">Tetratricopeptide repeat protein</fullName>
    </submittedName>
</protein>
<dbReference type="Proteomes" id="UP000501939">
    <property type="component" value="Chromosome"/>
</dbReference>
<accession>A0A6G8S7A1</accession>